<dbReference type="InterPro" id="IPR050583">
    <property type="entry name" value="Mycobacterial_A85_antigen"/>
</dbReference>
<name>W6TBS3_9LACO</name>
<comment type="caution">
    <text evidence="1">The sequence shown here is derived from an EMBL/GenBank/DDBJ whole genome shotgun (WGS) entry which is preliminary data.</text>
</comment>
<protein>
    <submittedName>
        <fullName evidence="1">Acetyl xylosidase (Promiscuous)</fullName>
    </submittedName>
</protein>
<dbReference type="HOGENOM" id="CLU_037618_3_0_9"/>
<dbReference type="SUPFAM" id="SSF53474">
    <property type="entry name" value="alpha/beta-Hydrolases"/>
    <property type="match status" value="1"/>
</dbReference>
<sequence length="282" mass="31695">MALIRVSFMSAALHRTVPLVVVLPTDKVYFDGKSDRPVDKPYKTLYLLNGMLGNETDWVAGTRIQRWAEDRNLAVVMPAGENAFYIDHEWSGDLYSQFIGQELVEFTRKTFPLSHDRADTYIGGLSMGGYGALYNGLKFHDTFSAIVALSAALKITSGLTDFPKNPKWFAETRAYWTSVFGPELDHLDASKYDPEALIKQLLARQIPLPNFYIAVGQDDDLLSANQDFDAFLTANQIDHVFEVDPGAHEWDFWDLHIKRALDWLPLEKQDAGASSGNVKADN</sequence>
<evidence type="ECO:0000313" key="1">
    <source>
        <dbReference type="EMBL" id="ETY73140.1"/>
    </source>
</evidence>
<proteinExistence type="predicted"/>
<evidence type="ECO:0000313" key="2">
    <source>
        <dbReference type="Proteomes" id="UP000019247"/>
    </source>
</evidence>
<accession>W6TBS3</accession>
<dbReference type="Gene3D" id="3.40.50.1820">
    <property type="entry name" value="alpha/beta hydrolase"/>
    <property type="match status" value="1"/>
</dbReference>
<dbReference type="PATRIC" id="fig|1400520.3.peg.2737"/>
<reference evidence="1 2" key="1">
    <citation type="journal article" date="2014" name="Genome Announc.">
        <title>Genome Sequence of Lactobacillus fabifermentans Strain T30PCM01, Isolated from Fermenting Grape Marc.</title>
        <authorList>
            <person name="Treu L."/>
            <person name="Vendramin V."/>
            <person name="Bovo B."/>
            <person name="Giacomini A."/>
            <person name="Corich V."/>
            <person name="Campanaro S."/>
        </authorList>
    </citation>
    <scope>NUCLEOTIDE SEQUENCE [LARGE SCALE GENOMIC DNA]</scope>
    <source>
        <strain evidence="1 2">T30PCM01</strain>
    </source>
</reference>
<dbReference type="OrthoDB" id="9803578at2"/>
<dbReference type="STRING" id="1400520.LFAB_13960"/>
<dbReference type="GO" id="GO:0016747">
    <property type="term" value="F:acyltransferase activity, transferring groups other than amino-acyl groups"/>
    <property type="evidence" value="ECO:0007669"/>
    <property type="project" value="TreeGrafter"/>
</dbReference>
<dbReference type="AlphaFoldDB" id="W6TBS3"/>
<dbReference type="PANTHER" id="PTHR48098">
    <property type="entry name" value="ENTEROCHELIN ESTERASE-RELATED"/>
    <property type="match status" value="1"/>
</dbReference>
<dbReference type="eggNOG" id="COG0627">
    <property type="taxonomic scope" value="Bacteria"/>
</dbReference>
<dbReference type="PANTHER" id="PTHR48098:SF1">
    <property type="entry name" value="DIACYLGLYCEROL ACYLTRANSFERASE_MYCOLYLTRANSFERASE AG85A"/>
    <property type="match status" value="1"/>
</dbReference>
<dbReference type="InterPro" id="IPR029058">
    <property type="entry name" value="AB_hydrolase_fold"/>
</dbReference>
<dbReference type="InterPro" id="IPR000801">
    <property type="entry name" value="Esterase-like"/>
</dbReference>
<dbReference type="EMBL" id="AWWK01000068">
    <property type="protein sequence ID" value="ETY73140.1"/>
    <property type="molecule type" value="Genomic_DNA"/>
</dbReference>
<dbReference type="Proteomes" id="UP000019247">
    <property type="component" value="Unassembled WGS sequence"/>
</dbReference>
<dbReference type="Pfam" id="PF00756">
    <property type="entry name" value="Esterase"/>
    <property type="match status" value="1"/>
</dbReference>
<gene>
    <name evidence="1" type="ORF">LFAB_13960</name>
</gene>
<organism evidence="1 2">
    <name type="scientific">Lactiplantibacillus fabifermentans T30PCM01</name>
    <dbReference type="NCBI Taxonomy" id="1400520"/>
    <lineage>
        <taxon>Bacteria</taxon>
        <taxon>Bacillati</taxon>
        <taxon>Bacillota</taxon>
        <taxon>Bacilli</taxon>
        <taxon>Lactobacillales</taxon>
        <taxon>Lactobacillaceae</taxon>
        <taxon>Lactiplantibacillus</taxon>
    </lineage>
</organism>